<dbReference type="GeneID" id="54407377"/>
<accession>A0A6A6A277</accession>
<feature type="signal peptide" evidence="1">
    <location>
        <begin position="1"/>
        <end position="23"/>
    </location>
</feature>
<evidence type="ECO:0000313" key="2">
    <source>
        <dbReference type="EMBL" id="KAF2124681.1"/>
    </source>
</evidence>
<dbReference type="Proteomes" id="UP000799771">
    <property type="component" value="Unassembled WGS sequence"/>
</dbReference>
<sequence length="187" mass="20602">MAASPSSALLCCLVGCLCAWLWCHDMQSTKTPRWLPFPAAKSNTSAVWAEQSTVEGYLHHNGNGWLSCLISHQSQPASLGAQLSPRTHYDGGDDDLRTLTNFRHAMMLSAITALIACLHVHRRLDTRVDASVDTAHVKAASRRRQSRGRFLVGHLDRPATSQGLDEADEAELSLRQASRARRSDAWT</sequence>
<keyword evidence="1" id="KW-0732">Signal</keyword>
<name>A0A6A6A277_9PLEO</name>
<dbReference type="RefSeq" id="XP_033519074.1">
    <property type="nucleotide sequence ID" value="XM_033666945.1"/>
</dbReference>
<proteinExistence type="predicted"/>
<gene>
    <name evidence="2" type="ORF">P153DRAFT_360873</name>
</gene>
<evidence type="ECO:0000313" key="3">
    <source>
        <dbReference type="Proteomes" id="UP000799771"/>
    </source>
</evidence>
<feature type="chain" id="PRO_5025536358" description="Membrane-associated protein" evidence="1">
    <location>
        <begin position="24"/>
        <end position="187"/>
    </location>
</feature>
<dbReference type="EMBL" id="ML977518">
    <property type="protein sequence ID" value="KAF2124681.1"/>
    <property type="molecule type" value="Genomic_DNA"/>
</dbReference>
<dbReference type="AlphaFoldDB" id="A0A6A6A277"/>
<protein>
    <recommendedName>
        <fullName evidence="4">Membrane-associated protein</fullName>
    </recommendedName>
</protein>
<evidence type="ECO:0000256" key="1">
    <source>
        <dbReference type="SAM" id="SignalP"/>
    </source>
</evidence>
<evidence type="ECO:0008006" key="4">
    <source>
        <dbReference type="Google" id="ProtNLM"/>
    </source>
</evidence>
<reference evidence="2" key="1">
    <citation type="journal article" date="2020" name="Stud. Mycol.">
        <title>101 Dothideomycetes genomes: a test case for predicting lifestyles and emergence of pathogens.</title>
        <authorList>
            <person name="Haridas S."/>
            <person name="Albert R."/>
            <person name="Binder M."/>
            <person name="Bloem J."/>
            <person name="Labutti K."/>
            <person name="Salamov A."/>
            <person name="Andreopoulos B."/>
            <person name="Baker S."/>
            <person name="Barry K."/>
            <person name="Bills G."/>
            <person name="Bluhm B."/>
            <person name="Cannon C."/>
            <person name="Castanera R."/>
            <person name="Culley D."/>
            <person name="Daum C."/>
            <person name="Ezra D."/>
            <person name="Gonzalez J."/>
            <person name="Henrissat B."/>
            <person name="Kuo A."/>
            <person name="Liang C."/>
            <person name="Lipzen A."/>
            <person name="Lutzoni F."/>
            <person name="Magnuson J."/>
            <person name="Mondo S."/>
            <person name="Nolan M."/>
            <person name="Ohm R."/>
            <person name="Pangilinan J."/>
            <person name="Park H.-J."/>
            <person name="Ramirez L."/>
            <person name="Alfaro M."/>
            <person name="Sun H."/>
            <person name="Tritt A."/>
            <person name="Yoshinaga Y."/>
            <person name="Zwiers L.-H."/>
            <person name="Turgeon B."/>
            <person name="Goodwin S."/>
            <person name="Spatafora J."/>
            <person name="Crous P."/>
            <person name="Grigoriev I."/>
        </authorList>
    </citation>
    <scope>NUCLEOTIDE SEQUENCE</scope>
    <source>
        <strain evidence="2">CBS 119687</strain>
    </source>
</reference>
<organism evidence="2 3">
    <name type="scientific">Dothidotthia symphoricarpi CBS 119687</name>
    <dbReference type="NCBI Taxonomy" id="1392245"/>
    <lineage>
        <taxon>Eukaryota</taxon>
        <taxon>Fungi</taxon>
        <taxon>Dikarya</taxon>
        <taxon>Ascomycota</taxon>
        <taxon>Pezizomycotina</taxon>
        <taxon>Dothideomycetes</taxon>
        <taxon>Pleosporomycetidae</taxon>
        <taxon>Pleosporales</taxon>
        <taxon>Dothidotthiaceae</taxon>
        <taxon>Dothidotthia</taxon>
    </lineage>
</organism>
<keyword evidence="3" id="KW-1185">Reference proteome</keyword>